<sequence length="355" mass="40193">MIHSWTTGGQWFARLLHRFASLYGKIIYYICTLIFCLSFAFSLSMARTAGWWVKQAYMALIPSYPVGYLLVNGFRGDQFWTKFYIDRSVFAPSENLKDLVESELDRIGDIKKAQVLVSLTDCGEPRTYGGFFLKSGAELQFPVRVSFDDVENARRLARNIEVDLGLASSSGLKRSELKCFWEGHASHRRKIEVDSKVGEELLSRMMLSELAKKFIIQRELHVANSGVLFCAPMFAWFGIFGAGYAFVVGLSKVIGVAAGSIVAAVVGICAFRQFYKTYSLYKIKWADEKAVEMDSEYLQGARDYFNSTMKLNRLLRVLLGDEGKKNIAKNGDCRLDRISLSARLKHLETYSKPLK</sequence>
<dbReference type="PANTHER" id="PTHR21824">
    <property type="entry name" value="TRANSMEMBRANE PROTEIN 177"/>
    <property type="match status" value="1"/>
</dbReference>
<feature type="transmembrane region" description="Helical" evidence="1">
    <location>
        <begin position="253"/>
        <end position="275"/>
    </location>
</feature>
<comment type="caution">
    <text evidence="2">The sequence shown here is derived from an EMBL/GenBank/DDBJ whole genome shotgun (WGS) entry which is preliminary data.</text>
</comment>
<keyword evidence="3" id="KW-1185">Reference proteome</keyword>
<evidence type="ECO:0008006" key="4">
    <source>
        <dbReference type="Google" id="ProtNLM"/>
    </source>
</evidence>
<keyword evidence="1" id="KW-0812">Transmembrane</keyword>
<feature type="transmembrane region" description="Helical" evidence="1">
    <location>
        <begin position="26"/>
        <end position="46"/>
    </location>
</feature>
<dbReference type="Proteomes" id="UP001303046">
    <property type="component" value="Unassembled WGS sequence"/>
</dbReference>
<feature type="transmembrane region" description="Helical" evidence="1">
    <location>
        <begin position="222"/>
        <end position="247"/>
    </location>
</feature>
<name>A0ABR1CSW8_NECAM</name>
<proteinExistence type="predicted"/>
<reference evidence="2 3" key="1">
    <citation type="submission" date="2023-08" db="EMBL/GenBank/DDBJ databases">
        <title>A Necator americanus chromosomal reference genome.</title>
        <authorList>
            <person name="Ilik V."/>
            <person name="Petrzelkova K.J."/>
            <person name="Pardy F."/>
            <person name="Fuh T."/>
            <person name="Niatou-Singa F.S."/>
            <person name="Gouil Q."/>
            <person name="Baker L."/>
            <person name="Ritchie M.E."/>
            <person name="Jex A.R."/>
            <person name="Gazzola D."/>
            <person name="Li H."/>
            <person name="Toshio Fujiwara R."/>
            <person name="Zhan B."/>
            <person name="Aroian R.V."/>
            <person name="Pafco B."/>
            <person name="Schwarz E.M."/>
        </authorList>
    </citation>
    <scope>NUCLEOTIDE SEQUENCE [LARGE SCALE GENOMIC DNA]</scope>
    <source>
        <strain evidence="2 3">Aroian</strain>
        <tissue evidence="2">Whole animal</tissue>
    </source>
</reference>
<dbReference type="InterPro" id="IPR026620">
    <property type="entry name" value="TMEM177"/>
</dbReference>
<evidence type="ECO:0000256" key="1">
    <source>
        <dbReference type="SAM" id="Phobius"/>
    </source>
</evidence>
<dbReference type="PANTHER" id="PTHR21824:SF3">
    <property type="entry name" value="DUF5683 DOMAIN-CONTAINING PROTEIN"/>
    <property type="match status" value="1"/>
</dbReference>
<evidence type="ECO:0000313" key="3">
    <source>
        <dbReference type="Proteomes" id="UP001303046"/>
    </source>
</evidence>
<gene>
    <name evidence="2" type="primary">Necator_chrIII.g9943</name>
    <name evidence="2" type="ORF">RB195_009178</name>
</gene>
<keyword evidence="1" id="KW-1133">Transmembrane helix</keyword>
<keyword evidence="1" id="KW-0472">Membrane</keyword>
<evidence type="ECO:0000313" key="2">
    <source>
        <dbReference type="EMBL" id="KAK6741160.1"/>
    </source>
</evidence>
<organism evidence="2 3">
    <name type="scientific">Necator americanus</name>
    <name type="common">Human hookworm</name>
    <dbReference type="NCBI Taxonomy" id="51031"/>
    <lineage>
        <taxon>Eukaryota</taxon>
        <taxon>Metazoa</taxon>
        <taxon>Ecdysozoa</taxon>
        <taxon>Nematoda</taxon>
        <taxon>Chromadorea</taxon>
        <taxon>Rhabditida</taxon>
        <taxon>Rhabditina</taxon>
        <taxon>Rhabditomorpha</taxon>
        <taxon>Strongyloidea</taxon>
        <taxon>Ancylostomatidae</taxon>
        <taxon>Bunostominae</taxon>
        <taxon>Necator</taxon>
    </lineage>
</organism>
<dbReference type="EMBL" id="JAVFWL010000003">
    <property type="protein sequence ID" value="KAK6741160.1"/>
    <property type="molecule type" value="Genomic_DNA"/>
</dbReference>
<accession>A0ABR1CSW8</accession>
<protein>
    <recommendedName>
        <fullName evidence="4">Transmembrane protein 186</fullName>
    </recommendedName>
</protein>